<name>A0ABT7FQI9_9CORY</name>
<evidence type="ECO:0000313" key="4">
    <source>
        <dbReference type="Proteomes" id="UP001239414"/>
    </source>
</evidence>
<evidence type="ECO:0000256" key="2">
    <source>
        <dbReference type="SAM" id="SignalP"/>
    </source>
</evidence>
<feature type="chain" id="PRO_5045251028" evidence="2">
    <location>
        <begin position="25"/>
        <end position="478"/>
    </location>
</feature>
<evidence type="ECO:0000313" key="3">
    <source>
        <dbReference type="EMBL" id="MDK4247863.1"/>
    </source>
</evidence>
<gene>
    <name evidence="3" type="ORF">QPX34_07465</name>
</gene>
<feature type="compositionally biased region" description="Acidic residues" evidence="1">
    <location>
        <begin position="380"/>
        <end position="424"/>
    </location>
</feature>
<feature type="compositionally biased region" description="Low complexity" evidence="1">
    <location>
        <begin position="328"/>
        <end position="343"/>
    </location>
</feature>
<comment type="caution">
    <text evidence="3">The sequence shown here is derived from an EMBL/GenBank/DDBJ whole genome shotgun (WGS) entry which is preliminary data.</text>
</comment>
<feature type="region of interest" description="Disordered" evidence="1">
    <location>
        <begin position="316"/>
        <end position="439"/>
    </location>
</feature>
<dbReference type="Proteomes" id="UP001239414">
    <property type="component" value="Unassembled WGS sequence"/>
</dbReference>
<keyword evidence="2" id="KW-0732">Signal</keyword>
<organism evidence="3 4">
    <name type="scientific">Corynebacterium accolens</name>
    <dbReference type="NCBI Taxonomy" id="38284"/>
    <lineage>
        <taxon>Bacteria</taxon>
        <taxon>Bacillati</taxon>
        <taxon>Actinomycetota</taxon>
        <taxon>Actinomycetes</taxon>
        <taxon>Mycobacteriales</taxon>
        <taxon>Corynebacteriaceae</taxon>
        <taxon>Corynebacterium</taxon>
    </lineage>
</organism>
<feature type="compositionally biased region" description="Acidic residues" evidence="1">
    <location>
        <begin position="358"/>
        <end position="367"/>
    </location>
</feature>
<evidence type="ECO:0000256" key="1">
    <source>
        <dbReference type="SAM" id="MobiDB-lite"/>
    </source>
</evidence>
<dbReference type="RefSeq" id="WP_284609727.1">
    <property type="nucleotide sequence ID" value="NZ_JASNTZ010000011.1"/>
</dbReference>
<protein>
    <submittedName>
        <fullName evidence="3">Uncharacterized protein</fullName>
    </submittedName>
</protein>
<dbReference type="EMBL" id="JASNUO010000006">
    <property type="protein sequence ID" value="MDK4247863.1"/>
    <property type="molecule type" value="Genomic_DNA"/>
</dbReference>
<keyword evidence="4" id="KW-1185">Reference proteome</keyword>
<accession>A0ABT7FQI9</accession>
<sequence>MGARRSSRLIASAVAIATFSTVTAVPSSFAAEDNTTFVEEKTTDNTVDVNGIEFDEDGHLLEESNAGDEALDELEAETDESVVDSEDEESSKPSSLAELKQSAASNEDVNIKVLQDEKKGKLVCEVTDAPGKEGNLLGLKLALAKSFYDGGEQILETVWELLPVVGDVVPAEFMEKISGLTWEGIEKLVRKGEQNKTVTWDLSRAQGMAIGRIDNADADVDLKDPEAAKRTVSGLIKFADGVFGSGAKTVLQLFNVAVTVAGLVPGAGAANHLKLSAQQQKAIADSLGTISERASDLAAVNAPAGQMCSDMLNGKEVSAQSTSDHNAESAAASAASTATAAASAEEESESSSSTSESTSEELSEEEPVSQGTAEASEPKNDDEDVQEATDEAESTAQAEDDEASIEADEDDSDADDADADDGKEEESQAHKASKAPSANGFSLASALVGGGTVLGLLSVGDYLYKHGYLSKNSLPWNK</sequence>
<feature type="compositionally biased region" description="Acidic residues" evidence="1">
    <location>
        <begin position="79"/>
        <end position="89"/>
    </location>
</feature>
<feature type="signal peptide" evidence="2">
    <location>
        <begin position="1"/>
        <end position="24"/>
    </location>
</feature>
<feature type="region of interest" description="Disordered" evidence="1">
    <location>
        <begin position="79"/>
        <end position="103"/>
    </location>
</feature>
<proteinExistence type="predicted"/>
<reference evidence="3 4" key="1">
    <citation type="submission" date="2023-05" db="EMBL/GenBank/DDBJ databases">
        <title>Metabolic capabilities are highly conserved among human nasal-associated Corynebacterium species in pangenomic analyses.</title>
        <authorList>
            <person name="Tran T.H."/>
            <person name="Roberts A.Q."/>
            <person name="Escapa I.F."/>
            <person name="Gao W."/>
            <person name="Conlan S."/>
            <person name="Kong H."/>
            <person name="Segre J.A."/>
            <person name="Kelly M.S."/>
            <person name="Lemon K.P."/>
        </authorList>
    </citation>
    <scope>NUCLEOTIDE SEQUENCE [LARGE SCALE GENOMIC DNA]</scope>
    <source>
        <strain evidence="3 4">KPL3802</strain>
    </source>
</reference>